<accession>R3WPU3</accession>
<dbReference type="CDD" id="cd10451">
    <property type="entry name" value="GIY-YIG_LuxR_like"/>
    <property type="match status" value="1"/>
</dbReference>
<evidence type="ECO:0000313" key="2">
    <source>
        <dbReference type="Proteomes" id="UP000013785"/>
    </source>
</evidence>
<dbReference type="RefSeq" id="WP_010768494.1">
    <property type="nucleotide sequence ID" value="NZ_ASWE01000002.1"/>
</dbReference>
<dbReference type="EMBL" id="AJAT01000015">
    <property type="protein sequence ID" value="EOL43850.1"/>
    <property type="molecule type" value="Genomic_DNA"/>
</dbReference>
<proteinExistence type="predicted"/>
<comment type="caution">
    <text evidence="1">The sequence shown here is derived from an EMBL/GenBank/DDBJ whole genome shotgun (WGS) entry which is preliminary data.</text>
</comment>
<dbReference type="SUPFAM" id="SSF82771">
    <property type="entry name" value="GIY-YIG endonuclease"/>
    <property type="match status" value="1"/>
</dbReference>
<dbReference type="STRING" id="154621.RV11_GL002078"/>
<dbReference type="AlphaFoldDB" id="R3WPU3"/>
<dbReference type="PATRIC" id="fig|1158610.3.peg.1825"/>
<dbReference type="OrthoDB" id="9134286at2"/>
<organism evidence="1 2">
    <name type="scientific">Enterococcus phoeniculicola ATCC BAA-412</name>
    <dbReference type="NCBI Taxonomy" id="1158610"/>
    <lineage>
        <taxon>Bacteria</taxon>
        <taxon>Bacillati</taxon>
        <taxon>Bacillota</taxon>
        <taxon>Bacilli</taxon>
        <taxon>Lactobacillales</taxon>
        <taxon>Enterococcaceae</taxon>
        <taxon>Enterococcus</taxon>
    </lineage>
</organism>
<gene>
    <name evidence="1" type="ORF">UC3_01831</name>
</gene>
<name>R3WPU3_9ENTE</name>
<reference evidence="1 2" key="1">
    <citation type="submission" date="2013-02" db="EMBL/GenBank/DDBJ databases">
        <title>The Genome Sequence of Enterococcus phoeniculicola BAA-412.</title>
        <authorList>
            <consortium name="The Broad Institute Genome Sequencing Platform"/>
            <consortium name="The Broad Institute Genome Sequencing Center for Infectious Disease"/>
            <person name="Earl A.M."/>
            <person name="Gilmore M.S."/>
            <person name="Lebreton F."/>
            <person name="Walker B."/>
            <person name="Young S.K."/>
            <person name="Zeng Q."/>
            <person name="Gargeya S."/>
            <person name="Fitzgerald M."/>
            <person name="Haas B."/>
            <person name="Abouelleil A."/>
            <person name="Alvarado L."/>
            <person name="Arachchi H.M."/>
            <person name="Berlin A.M."/>
            <person name="Chapman S.B."/>
            <person name="Dewar J."/>
            <person name="Goldberg J."/>
            <person name="Griggs A."/>
            <person name="Gujja S."/>
            <person name="Hansen M."/>
            <person name="Howarth C."/>
            <person name="Imamovic A."/>
            <person name="Larimer J."/>
            <person name="McCowan C."/>
            <person name="Murphy C."/>
            <person name="Neiman D."/>
            <person name="Pearson M."/>
            <person name="Priest M."/>
            <person name="Roberts A."/>
            <person name="Saif S."/>
            <person name="Shea T."/>
            <person name="Sisk P."/>
            <person name="Sykes S."/>
            <person name="Wortman J."/>
            <person name="Nusbaum C."/>
            <person name="Birren B."/>
        </authorList>
    </citation>
    <scope>NUCLEOTIDE SEQUENCE [LARGE SCALE GENOMIC DNA]</scope>
    <source>
        <strain evidence="1 2">ATCC BAA-412</strain>
    </source>
</reference>
<dbReference type="InterPro" id="IPR035901">
    <property type="entry name" value="GIY-YIG_endonuc_sf"/>
</dbReference>
<keyword evidence="2" id="KW-1185">Reference proteome</keyword>
<dbReference type="HOGENOM" id="CLU_146070_0_0_9"/>
<sequence>MNQERKKQLLEEYKTMPTYYGIIQIKNEKNGKIFIEAVPNIKNRWHFYKLNLDNNFYRNSLLQADWFTYKEESFSYEVLWKKKTDDVDNMKEELKKRKKEWLLKLEPYGEKGYNKPMRE</sequence>
<evidence type="ECO:0008006" key="3">
    <source>
        <dbReference type="Google" id="ProtNLM"/>
    </source>
</evidence>
<dbReference type="Proteomes" id="UP000013785">
    <property type="component" value="Unassembled WGS sequence"/>
</dbReference>
<protein>
    <recommendedName>
        <fullName evidence="3">LuxR family transcriptional regulator</fullName>
    </recommendedName>
</protein>
<evidence type="ECO:0000313" key="1">
    <source>
        <dbReference type="EMBL" id="EOL43850.1"/>
    </source>
</evidence>
<dbReference type="Gene3D" id="3.40.1440.10">
    <property type="entry name" value="GIY-YIG endonuclease"/>
    <property type="match status" value="1"/>
</dbReference>
<dbReference type="eggNOG" id="COG3860">
    <property type="taxonomic scope" value="Bacteria"/>
</dbReference>